<dbReference type="Proteomes" id="UP000675554">
    <property type="component" value="Unassembled WGS sequence"/>
</dbReference>
<organism evidence="2 3">
    <name type="scientific">Streptomyces daliensis</name>
    <dbReference type="NCBI Taxonomy" id="299421"/>
    <lineage>
        <taxon>Bacteria</taxon>
        <taxon>Bacillati</taxon>
        <taxon>Actinomycetota</taxon>
        <taxon>Actinomycetes</taxon>
        <taxon>Kitasatosporales</taxon>
        <taxon>Streptomycetaceae</taxon>
        <taxon>Streptomyces</taxon>
    </lineage>
</organism>
<feature type="domain" description="Coenzyme Q-binding protein COQ10 START" evidence="1">
    <location>
        <begin position="13"/>
        <end position="133"/>
    </location>
</feature>
<protein>
    <submittedName>
        <fullName evidence="2">SRPBCC family protein</fullName>
    </submittedName>
</protein>
<dbReference type="EMBL" id="JAGSMN010000038">
    <property type="protein sequence ID" value="MBR7671837.1"/>
    <property type="molecule type" value="Genomic_DNA"/>
</dbReference>
<dbReference type="InterPro" id="IPR023393">
    <property type="entry name" value="START-like_dom_sf"/>
</dbReference>
<evidence type="ECO:0000313" key="2">
    <source>
        <dbReference type="EMBL" id="MBR7671837.1"/>
    </source>
</evidence>
<sequence>MPSVTLKAFVPGAGPAEVFTRLADFSAYPRYTSTVREVTVTELSDGAVASHWAVNFRNGVLCWSEHDRVDPDALTIGFTQTEGDFERFEGTWRVAAAGADDDPCVRVDFTATFDLGMPSLASILDPVARQALSESIGLILRGLFGRHTTVTGAVDATDAGAVGAPLPATGG</sequence>
<accession>A0A8T4IQ00</accession>
<evidence type="ECO:0000313" key="3">
    <source>
        <dbReference type="Proteomes" id="UP000675554"/>
    </source>
</evidence>
<dbReference type="Pfam" id="PF03364">
    <property type="entry name" value="Polyketide_cyc"/>
    <property type="match status" value="1"/>
</dbReference>
<dbReference type="SUPFAM" id="SSF55961">
    <property type="entry name" value="Bet v1-like"/>
    <property type="match status" value="1"/>
</dbReference>
<proteinExistence type="predicted"/>
<name>A0A8T4IQ00_9ACTN</name>
<evidence type="ECO:0000259" key="1">
    <source>
        <dbReference type="Pfam" id="PF03364"/>
    </source>
</evidence>
<reference evidence="2" key="1">
    <citation type="submission" date="2021-04" db="EMBL/GenBank/DDBJ databases">
        <title>Sequencing of actinobacteria type strains.</title>
        <authorList>
            <person name="Nguyen G.-S."/>
            <person name="Wentzel A."/>
        </authorList>
    </citation>
    <scope>NUCLEOTIDE SEQUENCE</scope>
    <source>
        <strain evidence="2">DSM 42095</strain>
    </source>
</reference>
<keyword evidence="3" id="KW-1185">Reference proteome</keyword>
<gene>
    <name evidence="2" type="ORF">KDA82_02035</name>
</gene>
<dbReference type="InterPro" id="IPR005031">
    <property type="entry name" value="COQ10_START"/>
</dbReference>
<comment type="caution">
    <text evidence="2">The sequence shown here is derived from an EMBL/GenBank/DDBJ whole genome shotgun (WGS) entry which is preliminary data.</text>
</comment>
<dbReference type="AlphaFoldDB" id="A0A8T4IQ00"/>
<dbReference type="Gene3D" id="3.30.530.20">
    <property type="match status" value="1"/>
</dbReference>